<dbReference type="GO" id="GO:0043024">
    <property type="term" value="F:ribosomal small subunit binding"/>
    <property type="evidence" value="ECO:0007669"/>
    <property type="project" value="TreeGrafter"/>
</dbReference>
<organism evidence="4 5">
    <name type="scientific">Nocardia mangyaensis</name>
    <dbReference type="NCBI Taxonomy" id="2213200"/>
    <lineage>
        <taxon>Bacteria</taxon>
        <taxon>Bacillati</taxon>
        <taxon>Actinomycetota</taxon>
        <taxon>Actinomycetes</taxon>
        <taxon>Mycobacteriales</taxon>
        <taxon>Nocardiaceae</taxon>
        <taxon>Nocardia</taxon>
    </lineage>
</organism>
<dbReference type="InterPro" id="IPR038416">
    <property type="entry name" value="Ribosom_S30AE_C_sf"/>
</dbReference>
<dbReference type="Gene3D" id="3.30.505.50">
    <property type="entry name" value="Sigma 54 modulation/S30EA ribosomal protein, C-terminal domain"/>
    <property type="match status" value="2"/>
</dbReference>
<evidence type="ECO:0000256" key="1">
    <source>
        <dbReference type="ARBA" id="ARBA00022845"/>
    </source>
</evidence>
<evidence type="ECO:0000259" key="3">
    <source>
        <dbReference type="Pfam" id="PF16321"/>
    </source>
</evidence>
<dbReference type="Pfam" id="PF02482">
    <property type="entry name" value="Ribosomal_S30AE"/>
    <property type="match status" value="1"/>
</dbReference>
<feature type="domain" description="Sigma 54 modulation/S30EA ribosomal protein C-terminal" evidence="3">
    <location>
        <begin position="211"/>
        <end position="250"/>
    </location>
</feature>
<keyword evidence="5" id="KW-1185">Reference proteome</keyword>
<dbReference type="Gene3D" id="3.30.160.100">
    <property type="entry name" value="Ribosome hibernation promotion factor-like"/>
    <property type="match status" value="1"/>
</dbReference>
<dbReference type="Proteomes" id="UP000183810">
    <property type="component" value="Chromosome"/>
</dbReference>
<dbReference type="PANTHER" id="PTHR33231:SF1">
    <property type="entry name" value="30S RIBOSOMAL PROTEIN"/>
    <property type="match status" value="1"/>
</dbReference>
<keyword evidence="1" id="KW-0810">Translation regulation</keyword>
<name>A0A1J0VS42_9NOCA</name>
<proteinExistence type="predicted"/>
<evidence type="ECO:0000313" key="5">
    <source>
        <dbReference type="Proteomes" id="UP000183810"/>
    </source>
</evidence>
<evidence type="ECO:0000256" key="2">
    <source>
        <dbReference type="SAM" id="MobiDB-lite"/>
    </source>
</evidence>
<dbReference type="Pfam" id="PF16321">
    <property type="entry name" value="Ribosom_S30AE_C"/>
    <property type="match status" value="2"/>
</dbReference>
<sequence>MRISVGRHVSAAATEYARDKIAWALRYASEPVLSVRVRLVGHGDPAIIDPIVAQANVNMAGVSVRVQVTAATTREAIDAVAERLRVRLERLSRRWEAQRGGDHLPTDSAGWHHGATPRPRLPYFPRPNEEREVLRRKSFALAEETCDEAAFDMSLMDYDFHLFTESGSGVDSVLYRSGPTGLRLAQLDPRPDQVSQGAVPVSISAARPPVLGVEAAVDRLEVTGWPFVFFCDANRGRGRVLYHRYDGHYGFLTPAAL</sequence>
<protein>
    <recommendedName>
        <fullName evidence="3">Sigma 54 modulation/S30EA ribosomal protein C-terminal domain-containing protein</fullName>
    </recommendedName>
</protein>
<evidence type="ECO:0000313" key="4">
    <source>
        <dbReference type="EMBL" id="APE34859.1"/>
    </source>
</evidence>
<dbReference type="KEGG" id="nsl:BOX37_13895"/>
<dbReference type="InterPro" id="IPR050574">
    <property type="entry name" value="HPF/YfiA_ribosome-assoc"/>
</dbReference>
<dbReference type="GO" id="GO:0022627">
    <property type="term" value="C:cytosolic small ribosomal subunit"/>
    <property type="evidence" value="ECO:0007669"/>
    <property type="project" value="TreeGrafter"/>
</dbReference>
<dbReference type="GO" id="GO:0045900">
    <property type="term" value="P:negative regulation of translational elongation"/>
    <property type="evidence" value="ECO:0007669"/>
    <property type="project" value="TreeGrafter"/>
</dbReference>
<dbReference type="InterPro" id="IPR032528">
    <property type="entry name" value="Ribosom_S30AE_C"/>
</dbReference>
<dbReference type="AlphaFoldDB" id="A0A1J0VS42"/>
<dbReference type="InterPro" id="IPR003489">
    <property type="entry name" value="RHF/RaiA"/>
</dbReference>
<feature type="region of interest" description="Disordered" evidence="2">
    <location>
        <begin position="97"/>
        <end position="125"/>
    </location>
</feature>
<reference evidence="4" key="1">
    <citation type="submission" date="2016-11" db="EMBL/GenBank/DDBJ databases">
        <authorList>
            <person name="Jaros S."/>
            <person name="Januszkiewicz K."/>
            <person name="Wedrychowicz H."/>
        </authorList>
    </citation>
    <scope>NUCLEOTIDE SEQUENCE [LARGE SCALE GENOMIC DNA]</scope>
    <source>
        <strain evidence="4">Y48</strain>
    </source>
</reference>
<feature type="domain" description="Sigma 54 modulation/S30EA ribosomal protein C-terminal" evidence="3">
    <location>
        <begin position="129"/>
        <end position="183"/>
    </location>
</feature>
<dbReference type="PANTHER" id="PTHR33231">
    <property type="entry name" value="30S RIBOSOMAL PROTEIN"/>
    <property type="match status" value="1"/>
</dbReference>
<dbReference type="InterPro" id="IPR036567">
    <property type="entry name" value="RHF-like"/>
</dbReference>
<gene>
    <name evidence="4" type="ORF">BOX37_13895</name>
</gene>
<accession>A0A1J0VS42</accession>
<dbReference type="SUPFAM" id="SSF69754">
    <property type="entry name" value="Ribosome binding protein Y (YfiA homologue)"/>
    <property type="match status" value="1"/>
</dbReference>
<dbReference type="EMBL" id="CP018082">
    <property type="protein sequence ID" value="APE34859.1"/>
    <property type="molecule type" value="Genomic_DNA"/>
</dbReference>